<dbReference type="PROSITE" id="PS50949">
    <property type="entry name" value="HTH_GNTR"/>
    <property type="match status" value="1"/>
</dbReference>
<dbReference type="InterPro" id="IPR008920">
    <property type="entry name" value="TF_FadR/GntR_C"/>
</dbReference>
<name>A0A940PDT2_9ENTE</name>
<dbReference type="GO" id="GO:0003700">
    <property type="term" value="F:DNA-binding transcription factor activity"/>
    <property type="evidence" value="ECO:0007669"/>
    <property type="project" value="InterPro"/>
</dbReference>
<proteinExistence type="predicted"/>
<dbReference type="Gene3D" id="1.20.120.530">
    <property type="entry name" value="GntR ligand-binding domain-like"/>
    <property type="match status" value="1"/>
</dbReference>
<evidence type="ECO:0000259" key="4">
    <source>
        <dbReference type="PROSITE" id="PS50949"/>
    </source>
</evidence>
<dbReference type="RefSeq" id="WP_209530778.1">
    <property type="nucleotide sequence ID" value="NZ_JAEEGA010000013.1"/>
</dbReference>
<dbReference type="SUPFAM" id="SSF46785">
    <property type="entry name" value="Winged helix' DNA-binding domain"/>
    <property type="match status" value="1"/>
</dbReference>
<gene>
    <name evidence="5" type="ORF">I6N95_18380</name>
</gene>
<evidence type="ECO:0000256" key="3">
    <source>
        <dbReference type="ARBA" id="ARBA00023163"/>
    </source>
</evidence>
<reference evidence="5" key="1">
    <citation type="submission" date="2020-12" db="EMBL/GenBank/DDBJ databases">
        <title>Vagococcus allomyrinae sp. nov. and Enterococcus lavae sp. nov., isolated from the larvae of Allomyrina dichotoma.</title>
        <authorList>
            <person name="Lee S.D."/>
        </authorList>
    </citation>
    <scope>NUCLEOTIDE SEQUENCE</scope>
    <source>
        <strain evidence="5">BWB3-3</strain>
    </source>
</reference>
<evidence type="ECO:0000313" key="5">
    <source>
        <dbReference type="EMBL" id="MBP1042985.1"/>
    </source>
</evidence>
<sequence length="241" mass="27028">MESLAQKTEIKLLAYIKDHQLMPGDRLPGEPQLAKTLHVGRSTLREVIRALSAKKVLEVKRGAGTFILSKDIYGDDPLGFATVKDRIQLTKNLVDIRYLLEPTMASLAAQKASPAEIDTLQRLHLAINQLIKEGNEAHLTLDKEFHLTIAAASKNVALLRLIPVINNSIDLYGEFTAKREINNTGRHHQDILQAITEGDSQGAYDAMLIHMAHNRERLNRYLVDLENTTKGERHDNQSNTQ</sequence>
<dbReference type="AlphaFoldDB" id="A0A940PDT2"/>
<dbReference type="PANTHER" id="PTHR43537:SF5">
    <property type="entry name" value="UXU OPERON TRANSCRIPTIONAL REGULATOR"/>
    <property type="match status" value="1"/>
</dbReference>
<evidence type="ECO:0000313" key="6">
    <source>
        <dbReference type="Proteomes" id="UP000674938"/>
    </source>
</evidence>
<dbReference type="Gene3D" id="1.10.10.10">
    <property type="entry name" value="Winged helix-like DNA-binding domain superfamily/Winged helix DNA-binding domain"/>
    <property type="match status" value="1"/>
</dbReference>
<feature type="domain" description="HTH gntR-type" evidence="4">
    <location>
        <begin position="2"/>
        <end position="70"/>
    </location>
</feature>
<keyword evidence="2" id="KW-0238">DNA-binding</keyword>
<organism evidence="5 6">
    <name type="scientific">Vagococcus allomyrinae</name>
    <dbReference type="NCBI Taxonomy" id="2794353"/>
    <lineage>
        <taxon>Bacteria</taxon>
        <taxon>Bacillati</taxon>
        <taxon>Bacillota</taxon>
        <taxon>Bacilli</taxon>
        <taxon>Lactobacillales</taxon>
        <taxon>Enterococcaceae</taxon>
        <taxon>Vagococcus</taxon>
    </lineage>
</organism>
<dbReference type="InterPro" id="IPR036390">
    <property type="entry name" value="WH_DNA-bd_sf"/>
</dbReference>
<dbReference type="GO" id="GO:0003677">
    <property type="term" value="F:DNA binding"/>
    <property type="evidence" value="ECO:0007669"/>
    <property type="project" value="UniProtKB-KW"/>
</dbReference>
<dbReference type="SMART" id="SM00345">
    <property type="entry name" value="HTH_GNTR"/>
    <property type="match status" value="1"/>
</dbReference>
<accession>A0A940PDT2</accession>
<dbReference type="InterPro" id="IPR036388">
    <property type="entry name" value="WH-like_DNA-bd_sf"/>
</dbReference>
<keyword evidence="3" id="KW-0804">Transcription</keyword>
<dbReference type="EMBL" id="JAEEGA010000013">
    <property type="protein sequence ID" value="MBP1042985.1"/>
    <property type="molecule type" value="Genomic_DNA"/>
</dbReference>
<comment type="caution">
    <text evidence="5">The sequence shown here is derived from an EMBL/GenBank/DDBJ whole genome shotgun (WGS) entry which is preliminary data.</text>
</comment>
<dbReference type="InterPro" id="IPR000524">
    <property type="entry name" value="Tscrpt_reg_HTH_GntR"/>
</dbReference>
<dbReference type="PANTHER" id="PTHR43537">
    <property type="entry name" value="TRANSCRIPTIONAL REGULATOR, GNTR FAMILY"/>
    <property type="match status" value="1"/>
</dbReference>
<evidence type="ECO:0000256" key="1">
    <source>
        <dbReference type="ARBA" id="ARBA00023015"/>
    </source>
</evidence>
<evidence type="ECO:0000256" key="2">
    <source>
        <dbReference type="ARBA" id="ARBA00023125"/>
    </source>
</evidence>
<dbReference type="SMART" id="SM00895">
    <property type="entry name" value="FCD"/>
    <property type="match status" value="1"/>
</dbReference>
<dbReference type="InterPro" id="IPR011711">
    <property type="entry name" value="GntR_C"/>
</dbReference>
<dbReference type="SUPFAM" id="SSF48008">
    <property type="entry name" value="GntR ligand-binding domain-like"/>
    <property type="match status" value="1"/>
</dbReference>
<keyword evidence="6" id="KW-1185">Reference proteome</keyword>
<dbReference type="Proteomes" id="UP000674938">
    <property type="component" value="Unassembled WGS sequence"/>
</dbReference>
<protein>
    <submittedName>
        <fullName evidence="5">FadR family transcriptional regulator</fullName>
    </submittedName>
</protein>
<keyword evidence="1" id="KW-0805">Transcription regulation</keyword>
<dbReference type="Pfam" id="PF07729">
    <property type="entry name" value="FCD"/>
    <property type="match status" value="1"/>
</dbReference>
<dbReference type="Pfam" id="PF00392">
    <property type="entry name" value="GntR"/>
    <property type="match status" value="1"/>
</dbReference>
<dbReference type="CDD" id="cd07377">
    <property type="entry name" value="WHTH_GntR"/>
    <property type="match status" value="1"/>
</dbReference>